<gene>
    <name evidence="1" type="ORF">K503DRAFT_766521</name>
</gene>
<dbReference type="EMBL" id="KV448151">
    <property type="protein sequence ID" value="OAX42733.1"/>
    <property type="molecule type" value="Genomic_DNA"/>
</dbReference>
<proteinExistence type="predicted"/>
<name>A0A1B7NCZ8_9AGAM</name>
<evidence type="ECO:0000313" key="2">
    <source>
        <dbReference type="Proteomes" id="UP000092154"/>
    </source>
</evidence>
<dbReference type="Proteomes" id="UP000092154">
    <property type="component" value="Unassembled WGS sequence"/>
</dbReference>
<reference evidence="1 2" key="1">
    <citation type="submission" date="2016-06" db="EMBL/GenBank/DDBJ databases">
        <title>Comparative genomics of the ectomycorrhizal sister species Rhizopogon vinicolor and Rhizopogon vesiculosus (Basidiomycota: Boletales) reveals a divergence of the mating type B locus.</title>
        <authorList>
            <consortium name="DOE Joint Genome Institute"/>
            <person name="Mujic A.B."/>
            <person name="Kuo A."/>
            <person name="Tritt A."/>
            <person name="Lipzen A."/>
            <person name="Chen C."/>
            <person name="Johnson J."/>
            <person name="Sharma A."/>
            <person name="Barry K."/>
            <person name="Grigoriev I.V."/>
            <person name="Spatafora J.W."/>
        </authorList>
    </citation>
    <scope>NUCLEOTIDE SEQUENCE [LARGE SCALE GENOMIC DNA]</scope>
    <source>
        <strain evidence="1 2">AM-OR11-026</strain>
    </source>
</reference>
<dbReference type="InParanoid" id="A0A1B7NCZ8"/>
<accession>A0A1B7NCZ8</accession>
<protein>
    <submittedName>
        <fullName evidence="1">Uncharacterized protein</fullName>
    </submittedName>
</protein>
<dbReference type="OrthoDB" id="88410at2759"/>
<organism evidence="1 2">
    <name type="scientific">Rhizopogon vinicolor AM-OR11-026</name>
    <dbReference type="NCBI Taxonomy" id="1314800"/>
    <lineage>
        <taxon>Eukaryota</taxon>
        <taxon>Fungi</taxon>
        <taxon>Dikarya</taxon>
        <taxon>Basidiomycota</taxon>
        <taxon>Agaricomycotina</taxon>
        <taxon>Agaricomycetes</taxon>
        <taxon>Agaricomycetidae</taxon>
        <taxon>Boletales</taxon>
        <taxon>Suillineae</taxon>
        <taxon>Rhizopogonaceae</taxon>
        <taxon>Rhizopogon</taxon>
    </lineage>
</organism>
<dbReference type="AlphaFoldDB" id="A0A1B7NCZ8"/>
<keyword evidence="2" id="KW-1185">Reference proteome</keyword>
<evidence type="ECO:0000313" key="1">
    <source>
        <dbReference type="EMBL" id="OAX42733.1"/>
    </source>
</evidence>
<sequence>MAYEEASLVNLCYAVKCGTCGKTTWKVSTRLLGDVVFRVSHFEAAAHARCTEVHSDWLAK</sequence>